<dbReference type="GO" id="GO:0051301">
    <property type="term" value="P:cell division"/>
    <property type="evidence" value="ECO:0007669"/>
    <property type="project" value="UniProtKB-KW"/>
</dbReference>
<dbReference type="Pfam" id="PF03969">
    <property type="entry name" value="AFG1_ATPase"/>
    <property type="match status" value="1"/>
</dbReference>
<dbReference type="InterPro" id="IPR027417">
    <property type="entry name" value="P-loop_NTPase"/>
</dbReference>
<dbReference type="AlphaFoldDB" id="A0A1M7TA89"/>
<dbReference type="STRING" id="1189325.SAMN04488119_105141"/>
<proteinExistence type="predicted"/>
<dbReference type="NCBIfam" id="NF040713">
    <property type="entry name" value="ZapE"/>
    <property type="match status" value="1"/>
</dbReference>
<keyword evidence="3" id="KW-0132">Cell division</keyword>
<evidence type="ECO:0000313" key="3">
    <source>
        <dbReference type="EMBL" id="SHN67628.1"/>
    </source>
</evidence>
<name>A0A1M7TA89_9RHOB</name>
<dbReference type="InterPro" id="IPR005654">
    <property type="entry name" value="ATPase_AFG1-like"/>
</dbReference>
<dbReference type="RefSeq" id="WP_083581295.1">
    <property type="nucleotide sequence ID" value="NZ_FOHL01000005.1"/>
</dbReference>
<keyword evidence="1" id="KW-0547">Nucleotide-binding</keyword>
<keyword evidence="4" id="KW-1185">Reference proteome</keyword>
<protein>
    <submittedName>
        <fullName evidence="3">Cell division protein ZapE</fullName>
    </submittedName>
</protein>
<dbReference type="SUPFAM" id="SSF52540">
    <property type="entry name" value="P-loop containing nucleoside triphosphate hydrolases"/>
    <property type="match status" value="1"/>
</dbReference>
<evidence type="ECO:0000313" key="4">
    <source>
        <dbReference type="Proteomes" id="UP000184066"/>
    </source>
</evidence>
<evidence type="ECO:0000256" key="2">
    <source>
        <dbReference type="ARBA" id="ARBA00022840"/>
    </source>
</evidence>
<reference evidence="3 4" key="1">
    <citation type="submission" date="2016-12" db="EMBL/GenBank/DDBJ databases">
        <authorList>
            <person name="Song W.-J."/>
            <person name="Kurnit D.M."/>
        </authorList>
    </citation>
    <scope>NUCLEOTIDE SEQUENCE [LARGE SCALE GENOMIC DNA]</scope>
    <source>
        <strain evidence="3 4">CGMCC 1.10808</strain>
    </source>
</reference>
<keyword evidence="2" id="KW-0067">ATP-binding</keyword>
<gene>
    <name evidence="3" type="ORF">SAMN05216200_105140</name>
</gene>
<dbReference type="GO" id="GO:0005737">
    <property type="term" value="C:cytoplasm"/>
    <property type="evidence" value="ECO:0007669"/>
    <property type="project" value="TreeGrafter"/>
</dbReference>
<organism evidence="3 4">
    <name type="scientific">Oceanicella actignis</name>
    <dbReference type="NCBI Taxonomy" id="1189325"/>
    <lineage>
        <taxon>Bacteria</taxon>
        <taxon>Pseudomonadati</taxon>
        <taxon>Pseudomonadota</taxon>
        <taxon>Alphaproteobacteria</taxon>
        <taxon>Rhodobacterales</taxon>
        <taxon>Paracoccaceae</taxon>
        <taxon>Oceanicella</taxon>
    </lineage>
</organism>
<keyword evidence="3" id="KW-0131">Cell cycle</keyword>
<dbReference type="GO" id="GO:0005524">
    <property type="term" value="F:ATP binding"/>
    <property type="evidence" value="ECO:0007669"/>
    <property type="project" value="UniProtKB-KW"/>
</dbReference>
<evidence type="ECO:0000256" key="1">
    <source>
        <dbReference type="ARBA" id="ARBA00022741"/>
    </source>
</evidence>
<dbReference type="GO" id="GO:0016887">
    <property type="term" value="F:ATP hydrolysis activity"/>
    <property type="evidence" value="ECO:0007669"/>
    <property type="project" value="InterPro"/>
</dbReference>
<dbReference type="EMBL" id="FRDL01000005">
    <property type="protein sequence ID" value="SHN67628.1"/>
    <property type="molecule type" value="Genomic_DNA"/>
</dbReference>
<dbReference type="PANTHER" id="PTHR12169">
    <property type="entry name" value="ATPASE N2B"/>
    <property type="match status" value="1"/>
</dbReference>
<dbReference type="PANTHER" id="PTHR12169:SF6">
    <property type="entry name" value="AFG1-LIKE ATPASE"/>
    <property type="match status" value="1"/>
</dbReference>
<dbReference type="Gene3D" id="3.40.50.300">
    <property type="entry name" value="P-loop containing nucleotide triphosphate hydrolases"/>
    <property type="match status" value="1"/>
</dbReference>
<sequence length="371" mass="41561">MTDATAPMPRYRALVRDGRLRDDPAQKLAVEKLQLLHERLRGYEPARPRRVARGWFGWGREPRHERAALNGLYLYGGVGRGKSMLMDLFFETAPVSPKRRVHFHAFMQEVHAGINAARAEGLRDPIAHVAQKIAAQATLLCFDELQITDIADAMIVGRLFEALFARGVVVVATSNRHPDELYKDGLNRQLFLPFIALIKERLDLHHLESPIDHRRGRLRGQTLYHAPLGPVARAAMDAQWREMAGEGPAPPLTLTVAGREVTLPQHRDRIARASFADLCARPLGPADYLAVARALDMLFVDDVPRLGPADANAARRFVTLIDALYEGRVRLAMSAEAPPEELYVEGAGAFEFERTVSRLHEMQSDDWPPET</sequence>
<dbReference type="Proteomes" id="UP000184066">
    <property type="component" value="Unassembled WGS sequence"/>
</dbReference>
<accession>A0A1M7TA89</accession>